<proteinExistence type="predicted"/>
<dbReference type="RefSeq" id="WP_189416245.1">
    <property type="nucleotide sequence ID" value="NZ_BMYZ01000001.1"/>
</dbReference>
<keyword evidence="5" id="KW-1185">Reference proteome</keyword>
<sequence length="1390" mass="154692">MLKLLARLFGVLVAVISSYSLAAEIPKSLEEWKPWVLEKHPELNCPFQFNTGNRTCHWYSGLTIEANDKGAKFTQRIDVYKSDWVALPGSASLWPHNISSSLGNITTRDRNGTPEAYLTPGSHQITGNLSWAEMPRTISIPAQTGLIQLTLNGKSVNNPALEGNNQLWLANNQPKSVAAHQDALSVRVFRKIDDGIPLQITTQLQLGVSGKEREIKLGQLLLDGFTVVEFESELPAHIEKDGSLRVQLKPGTWEITLVSTSTTSHKDISYKVTNEFWPQEEIWVFEAQRQLRSVQISGAQSVDPQQTQLPDDWKNLPAYLVTPQTHFTLEELYRGENKDVASNLQLERNAWLGFDGKGFIFNDTLNGEIYSSRIEMIKPVELTSAKIDGEPQLVTQLDKNQNSGLEIRSRNLSLQAVSKLERSLTLPVSGWNQELNNLHTTLFLPPGWSLFTATGTSNEIGTWLSKWTLWDMFAVLIIAVAFARITSIQLGVLAGLGLIVVYQRLGAPVFIWLNLIAVIALTTLVTGKFKTWLVRYGYLSFLSLAIITLPFAVREARIMINPSLENKNFWVVSTSSIFSSREEYAPLSMKTVEAPSPEVAEEVVVARVTESMAAAPAPKRADVDSIEAEDFGKFPDSNVAESLQRIPGVKTDRRFDKKYDPSQQTQTGIAVPTHDQKSVNLYWDGPIKQDETTKLFLISPWFNKLGNLLAILLPLLMAVVLLKKFLSSNDAKLPSLKFPGSRVLGLASCLMVGSSILFTPDSAQADVTIDPSILKELEARLTEQPKCLPHCAAIERVNIDIKQDQLTLDLVVNANDLIAFPLPADHQQWWPNQVTVDGKPAALVQAADQSLLVSLPKGQHNLRISANVQGHDALNLQFPLPLHNVTPTTSGWELSGLPNAEQSSQSLQLQRVERDQSASQTEHLRPDPIAAFVLVKRTLKLDLDWTLVTTVTRVAPAVGTINIEVPILNGESPLTTKANPNGKVAVHLESDDDEFEWSSNLKEISPIKLQAAQNVPWVEIWTLDISPRWHSQTTGIAPIQMAKHENIPVWQPWPGESLTIDVHRPQATQGQHITVDEASLSHNPGNHNSLSILNLNIRSNQGGQYTFTLPEGAQLSKLEIDNTEQLISSTKGVLKVPLHPGSQKVSINWKQDDAIGLLTKTPLFNLENGSSNQNISMGIPYNRWVLWVGGPQIGPSILLWGMLVVMAIVAYGLGRAQLTPLKPYEWILLSLGICTLNMGTFIWFAVWLLALSQRGKLSAIGSKWKFRFLQLGLFALSLFVFFALVTTLPDGLLSSPDMHIVGHNTYGNNFYWYQDHSDLAFPTAWVISLPLWCYKVIILIWSLWFAASLLKWLRWAWQQLSYRGLWDADADIIPAPKLETKASDESTKEV</sequence>
<evidence type="ECO:0000256" key="2">
    <source>
        <dbReference type="SAM" id="Phobius"/>
    </source>
</evidence>
<protein>
    <submittedName>
        <fullName evidence="4">Uncharacterized protein</fullName>
    </submittedName>
</protein>
<evidence type="ECO:0000256" key="1">
    <source>
        <dbReference type="SAM" id="MobiDB-lite"/>
    </source>
</evidence>
<organism evidence="4 5">
    <name type="scientific">Cellvibrio zantedeschiae</name>
    <dbReference type="NCBI Taxonomy" id="1237077"/>
    <lineage>
        <taxon>Bacteria</taxon>
        <taxon>Pseudomonadati</taxon>
        <taxon>Pseudomonadota</taxon>
        <taxon>Gammaproteobacteria</taxon>
        <taxon>Cellvibrionales</taxon>
        <taxon>Cellvibrionaceae</taxon>
        <taxon>Cellvibrio</taxon>
    </lineage>
</organism>
<feature type="transmembrane region" description="Helical" evidence="2">
    <location>
        <begin position="705"/>
        <end position="722"/>
    </location>
</feature>
<evidence type="ECO:0000256" key="3">
    <source>
        <dbReference type="SAM" id="SignalP"/>
    </source>
</evidence>
<feature type="transmembrane region" description="Helical" evidence="2">
    <location>
        <begin position="742"/>
        <end position="759"/>
    </location>
</feature>
<dbReference type="PANTHER" id="PTHR40980:SF4">
    <property type="entry name" value="TONB-DEPENDENT RECEPTOR-LIKE BETA-BARREL DOMAIN-CONTAINING PROTEIN"/>
    <property type="match status" value="1"/>
</dbReference>
<dbReference type="EMBL" id="BMYZ01000001">
    <property type="protein sequence ID" value="GGY66580.1"/>
    <property type="molecule type" value="Genomic_DNA"/>
</dbReference>
<comment type="caution">
    <text evidence="4">The sequence shown here is derived from an EMBL/GenBank/DDBJ whole genome shotgun (WGS) entry which is preliminary data.</text>
</comment>
<evidence type="ECO:0000313" key="5">
    <source>
        <dbReference type="Proteomes" id="UP000619761"/>
    </source>
</evidence>
<dbReference type="PANTHER" id="PTHR40980">
    <property type="entry name" value="PLUG DOMAIN-CONTAINING PROTEIN"/>
    <property type="match status" value="1"/>
</dbReference>
<feature type="transmembrane region" description="Helical" evidence="2">
    <location>
        <begin position="509"/>
        <end position="527"/>
    </location>
</feature>
<feature type="signal peptide" evidence="3">
    <location>
        <begin position="1"/>
        <end position="22"/>
    </location>
</feature>
<name>A0ABQ3AT68_9GAMM</name>
<gene>
    <name evidence="4" type="ORF">GCM10011613_08180</name>
</gene>
<accession>A0ABQ3AT68</accession>
<keyword evidence="2" id="KW-1133">Transmembrane helix</keyword>
<keyword evidence="3" id="KW-0732">Signal</keyword>
<feature type="compositionally biased region" description="Basic and acidic residues" evidence="1">
    <location>
        <begin position="911"/>
        <end position="922"/>
    </location>
</feature>
<feature type="transmembrane region" description="Helical" evidence="2">
    <location>
        <begin position="472"/>
        <end position="502"/>
    </location>
</feature>
<dbReference type="Proteomes" id="UP000619761">
    <property type="component" value="Unassembled WGS sequence"/>
</dbReference>
<feature type="transmembrane region" description="Helical" evidence="2">
    <location>
        <begin position="1329"/>
        <end position="1353"/>
    </location>
</feature>
<reference evidence="5" key="1">
    <citation type="journal article" date="2019" name="Int. J. Syst. Evol. Microbiol.">
        <title>The Global Catalogue of Microorganisms (GCM) 10K type strain sequencing project: providing services to taxonomists for standard genome sequencing and annotation.</title>
        <authorList>
            <consortium name="The Broad Institute Genomics Platform"/>
            <consortium name="The Broad Institute Genome Sequencing Center for Infectious Disease"/>
            <person name="Wu L."/>
            <person name="Ma J."/>
        </authorList>
    </citation>
    <scope>NUCLEOTIDE SEQUENCE [LARGE SCALE GENOMIC DNA]</scope>
    <source>
        <strain evidence="5">KCTC 32239</strain>
    </source>
</reference>
<keyword evidence="2" id="KW-0472">Membrane</keyword>
<feature type="transmembrane region" description="Helical" evidence="2">
    <location>
        <begin position="533"/>
        <end position="553"/>
    </location>
</feature>
<feature type="region of interest" description="Disordered" evidence="1">
    <location>
        <begin position="903"/>
        <end position="922"/>
    </location>
</feature>
<feature type="transmembrane region" description="Helical" evidence="2">
    <location>
        <begin position="1271"/>
        <end position="1288"/>
    </location>
</feature>
<feature type="transmembrane region" description="Helical" evidence="2">
    <location>
        <begin position="1226"/>
        <end position="1250"/>
    </location>
</feature>
<feature type="chain" id="PRO_5045315384" evidence="3">
    <location>
        <begin position="23"/>
        <end position="1390"/>
    </location>
</feature>
<evidence type="ECO:0000313" key="4">
    <source>
        <dbReference type="EMBL" id="GGY66580.1"/>
    </source>
</evidence>
<keyword evidence="2" id="KW-0812">Transmembrane</keyword>